<sequence length="109" mass="12686">MLNERKRPKGTTKEEIQWKDGSPAEELLIDDGRDVEEGIPHPQKHPFAGHFPLPSKRTRARQRARRRGAKWKCARGKCREAMIYRGADDEVGDRRFWMLPNHPGSELGW</sequence>
<evidence type="ECO:0000256" key="1">
    <source>
        <dbReference type="SAM" id="MobiDB-lite"/>
    </source>
</evidence>
<dbReference type="AlphaFoldDB" id="A0A426YK69"/>
<dbReference type="Proteomes" id="UP000287651">
    <property type="component" value="Unassembled WGS sequence"/>
</dbReference>
<protein>
    <submittedName>
        <fullName evidence="2">Uncharacterized protein</fullName>
    </submittedName>
</protein>
<feature type="compositionally biased region" description="Basic residues" evidence="1">
    <location>
        <begin position="1"/>
        <end position="10"/>
    </location>
</feature>
<dbReference type="EMBL" id="AMZH03011830">
    <property type="protein sequence ID" value="RRT52145.1"/>
    <property type="molecule type" value="Genomic_DNA"/>
</dbReference>
<reference evidence="2 3" key="1">
    <citation type="journal article" date="2014" name="Agronomy (Basel)">
        <title>A Draft Genome Sequence for Ensete ventricosum, the Drought-Tolerant Tree Against Hunger.</title>
        <authorList>
            <person name="Harrison J."/>
            <person name="Moore K.A."/>
            <person name="Paszkiewicz K."/>
            <person name="Jones T."/>
            <person name="Grant M."/>
            <person name="Ambacheew D."/>
            <person name="Muzemil S."/>
            <person name="Studholme D.J."/>
        </authorList>
    </citation>
    <scope>NUCLEOTIDE SEQUENCE [LARGE SCALE GENOMIC DNA]</scope>
</reference>
<proteinExistence type="predicted"/>
<comment type="caution">
    <text evidence="2">The sequence shown here is derived from an EMBL/GenBank/DDBJ whole genome shotgun (WGS) entry which is preliminary data.</text>
</comment>
<accession>A0A426YK69</accession>
<feature type="region of interest" description="Disordered" evidence="1">
    <location>
        <begin position="1"/>
        <end position="68"/>
    </location>
</feature>
<gene>
    <name evidence="2" type="ORF">B296_00050638</name>
</gene>
<evidence type="ECO:0000313" key="3">
    <source>
        <dbReference type="Proteomes" id="UP000287651"/>
    </source>
</evidence>
<name>A0A426YK69_ENSVE</name>
<feature type="compositionally biased region" description="Basic and acidic residues" evidence="1">
    <location>
        <begin position="30"/>
        <end position="39"/>
    </location>
</feature>
<organism evidence="2 3">
    <name type="scientific">Ensete ventricosum</name>
    <name type="common">Abyssinian banana</name>
    <name type="synonym">Musa ensete</name>
    <dbReference type="NCBI Taxonomy" id="4639"/>
    <lineage>
        <taxon>Eukaryota</taxon>
        <taxon>Viridiplantae</taxon>
        <taxon>Streptophyta</taxon>
        <taxon>Embryophyta</taxon>
        <taxon>Tracheophyta</taxon>
        <taxon>Spermatophyta</taxon>
        <taxon>Magnoliopsida</taxon>
        <taxon>Liliopsida</taxon>
        <taxon>Zingiberales</taxon>
        <taxon>Musaceae</taxon>
        <taxon>Ensete</taxon>
    </lineage>
</organism>
<feature type="compositionally biased region" description="Basic residues" evidence="1">
    <location>
        <begin position="56"/>
        <end position="68"/>
    </location>
</feature>
<evidence type="ECO:0000313" key="2">
    <source>
        <dbReference type="EMBL" id="RRT52145.1"/>
    </source>
</evidence>